<keyword evidence="12" id="KW-0067">ATP-binding</keyword>
<dbReference type="InterPro" id="IPR036690">
    <property type="entry name" value="Fdx_antiC-bd_sf"/>
</dbReference>
<dbReference type="SUPFAM" id="SSF56037">
    <property type="entry name" value="PheT/TilS domain"/>
    <property type="match status" value="1"/>
</dbReference>
<dbReference type="SUPFAM" id="SSF46955">
    <property type="entry name" value="Putative DNA-binding domain"/>
    <property type="match status" value="1"/>
</dbReference>
<evidence type="ECO:0000256" key="8">
    <source>
        <dbReference type="ARBA" id="ARBA00022555"/>
    </source>
</evidence>
<evidence type="ECO:0000256" key="1">
    <source>
        <dbReference type="ARBA" id="ARBA00001946"/>
    </source>
</evidence>
<evidence type="ECO:0000256" key="12">
    <source>
        <dbReference type="ARBA" id="ARBA00022840"/>
    </source>
</evidence>
<dbReference type="PROSITE" id="PS51447">
    <property type="entry name" value="FDX_ACB"/>
    <property type="match status" value="1"/>
</dbReference>
<comment type="subunit">
    <text evidence="4">Tetramer of two alpha and two beta subunits.</text>
</comment>
<dbReference type="SMART" id="SM00896">
    <property type="entry name" value="FDX-ACB"/>
    <property type="match status" value="1"/>
</dbReference>
<dbReference type="SMART" id="SM00874">
    <property type="entry name" value="B5"/>
    <property type="match status" value="1"/>
</dbReference>
<evidence type="ECO:0000256" key="16">
    <source>
        <dbReference type="ARBA" id="ARBA00023146"/>
    </source>
</evidence>
<keyword evidence="13" id="KW-0460">Magnesium</keyword>
<keyword evidence="7" id="KW-0963">Cytoplasm</keyword>
<evidence type="ECO:0000256" key="17">
    <source>
        <dbReference type="ARBA" id="ARBA00033189"/>
    </source>
</evidence>
<dbReference type="Pfam" id="PF01588">
    <property type="entry name" value="tRNA_bind"/>
    <property type="match status" value="1"/>
</dbReference>
<dbReference type="SUPFAM" id="SSF54991">
    <property type="entry name" value="Anticodon-binding domain of PheRS"/>
    <property type="match status" value="1"/>
</dbReference>
<dbReference type="InterPro" id="IPR045060">
    <property type="entry name" value="Phe-tRNA-ligase_IIc_bsu"/>
</dbReference>
<sequence>MKILFSILREMADIPSDPEVVAVALTNLGLAVEEMDIVGTPVPGVVTARINRMEKHPDAAKVTRCFVDAGDGEERHVWCGATNMQPGDIVPLATLGTKMPNGMDIARRGILGIDSEGMLCSEVELGMSDESSGLLILPKDSPLGVSPFEVLGIEHDVVFDLDLTRNRADCWGHLGVARDLAAHFGVSLNGPRVDVGSLGAEKSLPVVIDAEENCASFTVSYISGVKVGPSPRWVSSRLAHLGMRSINNVVDASNLVMLETNQPNHAYDAAVVSSFRVRLAEAGETLTTLDGQVRTLHSEDLLICNDADNSGVGLAGVMGDLHSEITETTTTLAIESAWFSPDPVRFTAIRHGLRSEASVRFERGTDPNGWVLAADRFVTILRETCPSAVLHTGATVVRTSHCPQPIDVHISVNAVERMLGIRIEADRIVAILNAIGFAAKSNGDDVTCVVPTWRPDCAQSVDIIEEIARHFGYDNIGKTVPNSTVHGRLSNMQQRRRILRRVLVGLGLDEAMPSPFLAPGDLTDVGLTEDDVLRLANPLVADESILRTSLRPGLLRSLRYNQSHRAPRVGLWEIGHVYPKSDAQLPNESEQLAIVVAGGDAETALAQWNAICDALSVGAQLDQSRVPPGLHATRSATLARGKKVIGVVGEVDPVVLDVLGIEGRVSILELDLTTLLNEEPKPVQARDINRFPSSDIDLAFVLPESIAATNLQRALRQAAGKRLVSIELFDVYRGKGVAEGSRSLAFRLRLQEEGGTLTDAILSDVQKSCVAAAEKAGATIRA</sequence>
<keyword evidence="14" id="KW-0694">RNA-binding</keyword>
<evidence type="ECO:0000256" key="11">
    <source>
        <dbReference type="ARBA" id="ARBA00022741"/>
    </source>
</evidence>
<comment type="subcellular location">
    <subcellularLocation>
        <location evidence="2">Cytoplasm</location>
    </subcellularLocation>
</comment>
<dbReference type="InterPro" id="IPR009061">
    <property type="entry name" value="DNA-bd_dom_put_sf"/>
</dbReference>
<feature type="domain" description="FDX-ACB" evidence="20">
    <location>
        <begin position="689"/>
        <end position="781"/>
    </location>
</feature>
<gene>
    <name evidence="22" type="ORF">UFOPK2295_01388</name>
</gene>
<dbReference type="Pfam" id="PF03484">
    <property type="entry name" value="B5"/>
    <property type="match status" value="1"/>
</dbReference>
<evidence type="ECO:0000256" key="4">
    <source>
        <dbReference type="ARBA" id="ARBA00011209"/>
    </source>
</evidence>
<feature type="domain" description="B5" evidence="21">
    <location>
        <begin position="403"/>
        <end position="478"/>
    </location>
</feature>
<name>A0A6J6N6G5_9ZZZZ</name>
<dbReference type="CDD" id="cd00769">
    <property type="entry name" value="PheRS_beta_core"/>
    <property type="match status" value="1"/>
</dbReference>
<keyword evidence="8" id="KW-0820">tRNA-binding</keyword>
<dbReference type="GO" id="GO:0009328">
    <property type="term" value="C:phenylalanine-tRNA ligase complex"/>
    <property type="evidence" value="ECO:0007669"/>
    <property type="project" value="TreeGrafter"/>
</dbReference>
<evidence type="ECO:0000259" key="20">
    <source>
        <dbReference type="PROSITE" id="PS51447"/>
    </source>
</evidence>
<dbReference type="InterPro" id="IPR045864">
    <property type="entry name" value="aa-tRNA-synth_II/BPL/LPL"/>
</dbReference>
<organism evidence="22">
    <name type="scientific">freshwater metagenome</name>
    <dbReference type="NCBI Taxonomy" id="449393"/>
    <lineage>
        <taxon>unclassified sequences</taxon>
        <taxon>metagenomes</taxon>
        <taxon>ecological metagenomes</taxon>
    </lineage>
</organism>
<dbReference type="SUPFAM" id="SSF55681">
    <property type="entry name" value="Class II aaRS and biotin synthetases"/>
    <property type="match status" value="1"/>
</dbReference>
<dbReference type="GO" id="GO:0004826">
    <property type="term" value="F:phenylalanine-tRNA ligase activity"/>
    <property type="evidence" value="ECO:0007669"/>
    <property type="project" value="UniProtKB-EC"/>
</dbReference>
<keyword evidence="16" id="KW-0030">Aminoacyl-tRNA synthetase</keyword>
<evidence type="ECO:0000256" key="14">
    <source>
        <dbReference type="ARBA" id="ARBA00022884"/>
    </source>
</evidence>
<evidence type="ECO:0000256" key="5">
    <source>
        <dbReference type="ARBA" id="ARBA00012814"/>
    </source>
</evidence>
<evidence type="ECO:0000256" key="13">
    <source>
        <dbReference type="ARBA" id="ARBA00022842"/>
    </source>
</evidence>
<reference evidence="22" key="1">
    <citation type="submission" date="2020-05" db="EMBL/GenBank/DDBJ databases">
        <authorList>
            <person name="Chiriac C."/>
            <person name="Salcher M."/>
            <person name="Ghai R."/>
            <person name="Kavagutti S V."/>
        </authorList>
    </citation>
    <scope>NUCLEOTIDE SEQUENCE</scope>
</reference>
<dbReference type="Pfam" id="PF17759">
    <property type="entry name" value="tRNA_synthFbeta"/>
    <property type="match status" value="1"/>
</dbReference>
<dbReference type="PANTHER" id="PTHR10947">
    <property type="entry name" value="PHENYLALANYL-TRNA SYNTHETASE BETA CHAIN AND LEUCINE-RICH REPEAT-CONTAINING PROTEIN 47"/>
    <property type="match status" value="1"/>
</dbReference>
<dbReference type="SMART" id="SM00873">
    <property type="entry name" value="B3_4"/>
    <property type="match status" value="1"/>
</dbReference>
<dbReference type="GO" id="GO:0000049">
    <property type="term" value="F:tRNA binding"/>
    <property type="evidence" value="ECO:0007669"/>
    <property type="project" value="UniProtKB-KW"/>
</dbReference>
<dbReference type="EC" id="6.1.1.20" evidence="5"/>
<dbReference type="PROSITE" id="PS51483">
    <property type="entry name" value="B5"/>
    <property type="match status" value="1"/>
</dbReference>
<dbReference type="InterPro" id="IPR005146">
    <property type="entry name" value="B3/B4_tRNA-bd"/>
</dbReference>
<comment type="similarity">
    <text evidence="3">Belongs to the phenylalanyl-tRNA synthetase beta subunit family. Type 1 subfamily.</text>
</comment>
<dbReference type="GO" id="GO:0000287">
    <property type="term" value="F:magnesium ion binding"/>
    <property type="evidence" value="ECO:0007669"/>
    <property type="project" value="InterPro"/>
</dbReference>
<dbReference type="PROSITE" id="PS50886">
    <property type="entry name" value="TRBD"/>
    <property type="match status" value="1"/>
</dbReference>
<evidence type="ECO:0000256" key="9">
    <source>
        <dbReference type="ARBA" id="ARBA00022598"/>
    </source>
</evidence>
<dbReference type="HAMAP" id="MF_00283">
    <property type="entry name" value="Phe_tRNA_synth_beta1"/>
    <property type="match status" value="1"/>
</dbReference>
<dbReference type="Gene3D" id="3.30.70.380">
    <property type="entry name" value="Ferrodoxin-fold anticodon-binding domain"/>
    <property type="match status" value="1"/>
</dbReference>
<evidence type="ECO:0000259" key="19">
    <source>
        <dbReference type="PROSITE" id="PS50886"/>
    </source>
</evidence>
<dbReference type="AlphaFoldDB" id="A0A6J6N6G5"/>
<dbReference type="SUPFAM" id="SSF50249">
    <property type="entry name" value="Nucleic acid-binding proteins"/>
    <property type="match status" value="1"/>
</dbReference>
<keyword evidence="11" id="KW-0547">Nucleotide-binding</keyword>
<accession>A0A6J6N6G5</accession>
<evidence type="ECO:0000256" key="6">
    <source>
        <dbReference type="ARBA" id="ARBA00017032"/>
    </source>
</evidence>
<evidence type="ECO:0000313" key="22">
    <source>
        <dbReference type="EMBL" id="CAB4680494.1"/>
    </source>
</evidence>
<dbReference type="InterPro" id="IPR041616">
    <property type="entry name" value="PheRS_beta_core"/>
</dbReference>
<dbReference type="Gene3D" id="3.30.56.10">
    <property type="match status" value="2"/>
</dbReference>
<evidence type="ECO:0000256" key="3">
    <source>
        <dbReference type="ARBA" id="ARBA00008653"/>
    </source>
</evidence>
<dbReference type="Gene3D" id="3.50.40.10">
    <property type="entry name" value="Phenylalanyl-trna Synthetase, Chain B, domain 3"/>
    <property type="match status" value="1"/>
</dbReference>
<proteinExistence type="inferred from homology"/>
<protein>
    <recommendedName>
        <fullName evidence="6">Phenylalanine--tRNA ligase beta subunit</fullName>
        <ecNumber evidence="5">6.1.1.20</ecNumber>
    </recommendedName>
    <alternativeName>
        <fullName evidence="17">Phenylalanyl-tRNA synthetase beta subunit</fullName>
    </alternativeName>
</protein>
<feature type="domain" description="TRNA-binding" evidence="19">
    <location>
        <begin position="39"/>
        <end position="148"/>
    </location>
</feature>
<evidence type="ECO:0000256" key="15">
    <source>
        <dbReference type="ARBA" id="ARBA00022917"/>
    </source>
</evidence>
<comment type="cofactor">
    <cofactor evidence="1">
        <name>Mg(2+)</name>
        <dbReference type="ChEBI" id="CHEBI:18420"/>
    </cofactor>
</comment>
<evidence type="ECO:0000259" key="21">
    <source>
        <dbReference type="PROSITE" id="PS51483"/>
    </source>
</evidence>
<dbReference type="NCBIfam" id="TIGR00472">
    <property type="entry name" value="pheT_bact"/>
    <property type="match status" value="1"/>
</dbReference>
<keyword evidence="9" id="KW-0436">Ligase</keyword>
<dbReference type="PANTHER" id="PTHR10947:SF0">
    <property type="entry name" value="PHENYLALANINE--TRNA LIGASE BETA SUBUNIT"/>
    <property type="match status" value="1"/>
</dbReference>
<dbReference type="InterPro" id="IPR005121">
    <property type="entry name" value="Fdx_antiC-bd"/>
</dbReference>
<dbReference type="InterPro" id="IPR005147">
    <property type="entry name" value="tRNA_synthase_B5-dom"/>
</dbReference>
<dbReference type="Pfam" id="PF03147">
    <property type="entry name" value="FDX-ACB"/>
    <property type="match status" value="1"/>
</dbReference>
<keyword evidence="15" id="KW-0648">Protein biosynthesis</keyword>
<keyword evidence="10" id="KW-0479">Metal-binding</keyword>
<dbReference type="GO" id="GO:0005524">
    <property type="term" value="F:ATP binding"/>
    <property type="evidence" value="ECO:0007669"/>
    <property type="project" value="UniProtKB-KW"/>
</dbReference>
<dbReference type="InterPro" id="IPR020825">
    <property type="entry name" value="Phe-tRNA_synthase-like_B3/B4"/>
</dbReference>
<evidence type="ECO:0000256" key="7">
    <source>
        <dbReference type="ARBA" id="ARBA00022490"/>
    </source>
</evidence>
<dbReference type="InterPro" id="IPR002547">
    <property type="entry name" value="tRNA-bd_dom"/>
</dbReference>
<dbReference type="InterPro" id="IPR012340">
    <property type="entry name" value="NA-bd_OB-fold"/>
</dbReference>
<dbReference type="Gene3D" id="2.40.50.140">
    <property type="entry name" value="Nucleic acid-binding proteins"/>
    <property type="match status" value="1"/>
</dbReference>
<dbReference type="GO" id="GO:0006432">
    <property type="term" value="P:phenylalanyl-tRNA aminoacylation"/>
    <property type="evidence" value="ECO:0007669"/>
    <property type="project" value="InterPro"/>
</dbReference>
<dbReference type="InterPro" id="IPR004532">
    <property type="entry name" value="Phe-tRNA-ligase_IIc_bsu_bact"/>
</dbReference>
<comment type="catalytic activity">
    <reaction evidence="18">
        <text>tRNA(Phe) + L-phenylalanine + ATP = L-phenylalanyl-tRNA(Phe) + AMP + diphosphate + H(+)</text>
        <dbReference type="Rhea" id="RHEA:19413"/>
        <dbReference type="Rhea" id="RHEA-COMP:9668"/>
        <dbReference type="Rhea" id="RHEA-COMP:9699"/>
        <dbReference type="ChEBI" id="CHEBI:15378"/>
        <dbReference type="ChEBI" id="CHEBI:30616"/>
        <dbReference type="ChEBI" id="CHEBI:33019"/>
        <dbReference type="ChEBI" id="CHEBI:58095"/>
        <dbReference type="ChEBI" id="CHEBI:78442"/>
        <dbReference type="ChEBI" id="CHEBI:78531"/>
        <dbReference type="ChEBI" id="CHEBI:456215"/>
        <dbReference type="EC" id="6.1.1.20"/>
    </reaction>
</comment>
<dbReference type="EMBL" id="CAEZWV010000034">
    <property type="protein sequence ID" value="CAB4680494.1"/>
    <property type="molecule type" value="Genomic_DNA"/>
</dbReference>
<dbReference type="CDD" id="cd02796">
    <property type="entry name" value="tRNA_bind_bactPheRS"/>
    <property type="match status" value="1"/>
</dbReference>
<dbReference type="Pfam" id="PF03483">
    <property type="entry name" value="B3_4"/>
    <property type="match status" value="1"/>
</dbReference>
<dbReference type="Gene3D" id="3.30.930.10">
    <property type="entry name" value="Bira Bifunctional Protein, Domain 2"/>
    <property type="match status" value="1"/>
</dbReference>
<dbReference type="InterPro" id="IPR033714">
    <property type="entry name" value="tRNA_bind_bactPheRS"/>
</dbReference>
<evidence type="ECO:0000256" key="18">
    <source>
        <dbReference type="ARBA" id="ARBA00049255"/>
    </source>
</evidence>
<evidence type="ECO:0000256" key="10">
    <source>
        <dbReference type="ARBA" id="ARBA00022723"/>
    </source>
</evidence>
<evidence type="ECO:0000256" key="2">
    <source>
        <dbReference type="ARBA" id="ARBA00004496"/>
    </source>
</evidence>